<name>A0A5N6MJ54_9ASTR</name>
<protein>
    <submittedName>
        <fullName evidence="1">Uncharacterized protein</fullName>
    </submittedName>
</protein>
<proteinExistence type="predicted"/>
<accession>A0A5N6MJ54</accession>
<reference evidence="1 2" key="1">
    <citation type="submission" date="2019-05" db="EMBL/GenBank/DDBJ databases">
        <title>Mikania micrantha, genome provides insights into the molecular mechanism of rapid growth.</title>
        <authorList>
            <person name="Liu B."/>
        </authorList>
    </citation>
    <scope>NUCLEOTIDE SEQUENCE [LARGE SCALE GENOMIC DNA]</scope>
    <source>
        <strain evidence="1">NLD-2019</strain>
        <tissue evidence="1">Leaf</tissue>
    </source>
</reference>
<organism evidence="1 2">
    <name type="scientific">Mikania micrantha</name>
    <name type="common">bitter vine</name>
    <dbReference type="NCBI Taxonomy" id="192012"/>
    <lineage>
        <taxon>Eukaryota</taxon>
        <taxon>Viridiplantae</taxon>
        <taxon>Streptophyta</taxon>
        <taxon>Embryophyta</taxon>
        <taxon>Tracheophyta</taxon>
        <taxon>Spermatophyta</taxon>
        <taxon>Magnoliopsida</taxon>
        <taxon>eudicotyledons</taxon>
        <taxon>Gunneridae</taxon>
        <taxon>Pentapetalae</taxon>
        <taxon>asterids</taxon>
        <taxon>campanulids</taxon>
        <taxon>Asterales</taxon>
        <taxon>Asteraceae</taxon>
        <taxon>Asteroideae</taxon>
        <taxon>Heliantheae alliance</taxon>
        <taxon>Eupatorieae</taxon>
        <taxon>Mikania</taxon>
    </lineage>
</organism>
<gene>
    <name evidence="1" type="ORF">E3N88_29232</name>
</gene>
<evidence type="ECO:0000313" key="2">
    <source>
        <dbReference type="Proteomes" id="UP000326396"/>
    </source>
</evidence>
<comment type="caution">
    <text evidence="1">The sequence shown here is derived from an EMBL/GenBank/DDBJ whole genome shotgun (WGS) entry which is preliminary data.</text>
</comment>
<evidence type="ECO:0000313" key="1">
    <source>
        <dbReference type="EMBL" id="KAD3640009.1"/>
    </source>
</evidence>
<dbReference type="AlphaFoldDB" id="A0A5N6MJ54"/>
<dbReference type="EMBL" id="SZYD01000015">
    <property type="protein sequence ID" value="KAD3640009.1"/>
    <property type="molecule type" value="Genomic_DNA"/>
</dbReference>
<dbReference type="Proteomes" id="UP000326396">
    <property type="component" value="Linkage Group LG5"/>
</dbReference>
<keyword evidence="2" id="KW-1185">Reference proteome</keyword>
<sequence length="131" mass="15022">MPRFFEPCHESRVAAMCPIELTRVQRGVSDIQVVRIPWENVGSVCEIKFIVRDQSVQASWMIETFFDCDLDRGPKTDYHHVDLAGGNHTMDLADWYLGFGNPVGKIRLHVAMARARCDRKNSKLKEILAYV</sequence>